<evidence type="ECO:0000313" key="4">
    <source>
        <dbReference type="Proteomes" id="UP001139028"/>
    </source>
</evidence>
<dbReference type="AlphaFoldDB" id="A0A9X2EV94"/>
<dbReference type="GO" id="GO:0015562">
    <property type="term" value="F:efflux transmembrane transporter activity"/>
    <property type="evidence" value="ECO:0007669"/>
    <property type="project" value="InterPro"/>
</dbReference>
<sequence>MLGPNYQPPPVDIEDQWNYQHDKRIDSSELIDPLWWQSAFSDEALDELILLAVENNLELRSAALRAIQAQQILAIAVGNQFPQTQQLDALVDRSKYVRSGITSNVQSEFYPNFNLTWELDIWGELRRLVNSAAADLKASMAVYDGALISIVAQVAQTYISIRTTKRRLVVARENIRVQKESLRIAQVKFRAGEVSALDAEQAQALLSNTEASIPSLGITLQQLKNALAILLGVPPGGINYIVSLPSTIPYTPTVITIGMPQDLLRQRPDIRAAEYRLAAQGELIGVARAELYPNFSIGGEIGAIDIRGGQLNGSSDAWDIFVEFNWNIFNYGRLKSNVRLQDAIFQQLVSDYQQVVLLAQADAENAIVAYLKSQQQLAHYEVAADASKNSVNISLSQYTGGQVEFDTVITTLVSDVQQQDILAVARGVVAVNLVQVYLSLGGGWQINDGLAPVELLPEEVWKEMRNRIPYWNKLK</sequence>
<keyword evidence="4" id="KW-1185">Reference proteome</keyword>
<organism evidence="3 4">
    <name type="scientific">Microbulbifer okhotskensis</name>
    <dbReference type="NCBI Taxonomy" id="2926617"/>
    <lineage>
        <taxon>Bacteria</taxon>
        <taxon>Pseudomonadati</taxon>
        <taxon>Pseudomonadota</taxon>
        <taxon>Gammaproteobacteria</taxon>
        <taxon>Cellvibrionales</taxon>
        <taxon>Microbulbiferaceae</taxon>
        <taxon>Microbulbifer</taxon>
    </lineage>
</organism>
<comment type="subcellular location">
    <subcellularLocation>
        <location evidence="2">Cell outer membrane</location>
        <topology evidence="2">Lipid-anchor</topology>
    </subcellularLocation>
</comment>
<dbReference type="SUPFAM" id="SSF56954">
    <property type="entry name" value="Outer membrane efflux proteins (OEP)"/>
    <property type="match status" value="1"/>
</dbReference>
<reference evidence="3" key="1">
    <citation type="journal article" date="2022" name="Arch. Microbiol.">
        <title>Microbulbifer okhotskensis sp. nov., isolated from a deep bottom sediment of the Okhotsk Sea.</title>
        <authorList>
            <person name="Romanenko L."/>
            <person name="Kurilenko V."/>
            <person name="Otstavnykh N."/>
            <person name="Velansky P."/>
            <person name="Isaeva M."/>
            <person name="Mikhailov V."/>
        </authorList>
    </citation>
    <scope>NUCLEOTIDE SEQUENCE</scope>
    <source>
        <strain evidence="3">OS29</strain>
    </source>
</reference>
<keyword evidence="2" id="KW-0564">Palmitate</keyword>
<accession>A0A9X2EV94</accession>
<dbReference type="Pfam" id="PF02321">
    <property type="entry name" value="OEP"/>
    <property type="match status" value="2"/>
</dbReference>
<dbReference type="Gene3D" id="1.20.1600.10">
    <property type="entry name" value="Outer membrane efflux proteins (OEP)"/>
    <property type="match status" value="1"/>
</dbReference>
<keyword evidence="2" id="KW-0812">Transmembrane</keyword>
<keyword evidence="2" id="KW-0472">Membrane</keyword>
<proteinExistence type="inferred from homology"/>
<keyword evidence="2" id="KW-1134">Transmembrane beta strand</keyword>
<protein>
    <submittedName>
        <fullName evidence="3">Efflux transporter outer membrane subunit</fullName>
    </submittedName>
</protein>
<dbReference type="InterPro" id="IPR003423">
    <property type="entry name" value="OMP_efflux"/>
</dbReference>
<comment type="similarity">
    <text evidence="1 2">Belongs to the outer membrane factor (OMF) (TC 1.B.17) family.</text>
</comment>
<dbReference type="Proteomes" id="UP001139028">
    <property type="component" value="Unassembled WGS sequence"/>
</dbReference>
<dbReference type="PANTHER" id="PTHR30203:SF31">
    <property type="entry name" value="RND EFFLUX SYSTEM, OUTER MEMBRANE LIPOPROTEIN, NODT"/>
    <property type="match status" value="1"/>
</dbReference>
<gene>
    <name evidence="3" type="ORF">MO867_19870</name>
</gene>
<evidence type="ECO:0000256" key="2">
    <source>
        <dbReference type="RuleBase" id="RU362097"/>
    </source>
</evidence>
<dbReference type="GO" id="GO:0009279">
    <property type="term" value="C:cell outer membrane"/>
    <property type="evidence" value="ECO:0007669"/>
    <property type="project" value="UniProtKB-SubCell"/>
</dbReference>
<dbReference type="InterPro" id="IPR010131">
    <property type="entry name" value="MdtP/NodT-like"/>
</dbReference>
<name>A0A9X2EV94_9GAMM</name>
<dbReference type="NCBIfam" id="TIGR01845">
    <property type="entry name" value="outer_NodT"/>
    <property type="match status" value="1"/>
</dbReference>
<keyword evidence="2" id="KW-0449">Lipoprotein</keyword>
<comment type="caution">
    <text evidence="3">The sequence shown here is derived from an EMBL/GenBank/DDBJ whole genome shotgun (WGS) entry which is preliminary data.</text>
</comment>
<dbReference type="Gene3D" id="2.20.200.10">
    <property type="entry name" value="Outer membrane efflux proteins (OEP)"/>
    <property type="match status" value="1"/>
</dbReference>
<evidence type="ECO:0000256" key="1">
    <source>
        <dbReference type="ARBA" id="ARBA00007613"/>
    </source>
</evidence>
<dbReference type="EMBL" id="JALBWM010000157">
    <property type="protein sequence ID" value="MCO1336591.1"/>
    <property type="molecule type" value="Genomic_DNA"/>
</dbReference>
<evidence type="ECO:0000313" key="3">
    <source>
        <dbReference type="EMBL" id="MCO1336591.1"/>
    </source>
</evidence>
<dbReference type="PANTHER" id="PTHR30203">
    <property type="entry name" value="OUTER MEMBRANE CATION EFFLUX PROTEIN"/>
    <property type="match status" value="1"/>
</dbReference>